<gene>
    <name evidence="2" type="primary">LOC107784274</name>
</gene>
<dbReference type="PROSITE" id="PS51257">
    <property type="entry name" value="PROKAR_LIPOPROTEIN"/>
    <property type="match status" value="1"/>
</dbReference>
<dbReference type="CDD" id="cd09272">
    <property type="entry name" value="RNase_HI_RT_Ty1"/>
    <property type="match status" value="1"/>
</dbReference>
<dbReference type="OrthoDB" id="1250294at2759"/>
<dbReference type="InterPro" id="IPR013103">
    <property type="entry name" value="RVT_2"/>
</dbReference>
<dbReference type="AlphaFoldDB" id="A0A1S3Z8Z2"/>
<evidence type="ECO:0000259" key="1">
    <source>
        <dbReference type="Pfam" id="PF07727"/>
    </source>
</evidence>
<evidence type="ECO:0000313" key="2">
    <source>
        <dbReference type="RefSeq" id="XP_016460866.1"/>
    </source>
</evidence>
<feature type="domain" description="Reverse transcriptase Ty1/copia-type" evidence="1">
    <location>
        <begin position="16"/>
        <end position="148"/>
    </location>
</feature>
<name>A0A1S3Z8Z2_TOBAC</name>
<dbReference type="STRING" id="4097.A0A1S3Z8Z2"/>
<accession>A0A1S3Z8Z2</accession>
<dbReference type="Pfam" id="PF07727">
    <property type="entry name" value="RVT_2"/>
    <property type="match status" value="1"/>
</dbReference>
<dbReference type="InterPro" id="IPR043502">
    <property type="entry name" value="DNA/RNA_pol_sf"/>
</dbReference>
<reference evidence="2" key="1">
    <citation type="submission" date="2025-08" db="UniProtKB">
        <authorList>
            <consortium name="RefSeq"/>
        </authorList>
    </citation>
    <scope>IDENTIFICATION</scope>
</reference>
<sequence>MKIPLGLDVSSTSASTTLACRLKKSLYGLRQAFRQLFSKLSEAMHSRGYISSLNDYSLFTKSSSGSLVVMAVYIDDILLAGDDVTELDSLKLFLDNQFKINDLGTFHYFLGLEISSHPQGYLMTQSKYTTDLLAEFNCHHFSPVFTPLDPSIKLHLDIGSPVSDPSMYRRLIGKLNFLRHTRPDISFFVQYLSQFIQHPQVPHMIATFHVSRYLMNDPTQGILLSNSPGMSLMGFSDSDWGSCTISRKPVSGYYITLGDNPVSWKNKKQPTISLSSAEDEYRALRKAAAEIAWLIKLLGDLDLPISNLVPVYCDSQVALHIAKNPVFHERTKHIEIDCHYVRECVYAGLISLHFVSSADQLADIMTKALSTQLHYGILSKLGVSSPSSLRSGVRAQSGSPSK</sequence>
<dbReference type="PaxDb" id="4097-A0A1S3Z8Z2"/>
<protein>
    <submittedName>
        <fullName evidence="2">Uncharacterized mitochondrial protein AtMg00810-like</fullName>
    </submittedName>
</protein>
<dbReference type="PANTHER" id="PTHR11439:SF470">
    <property type="entry name" value="CYSTEINE-RICH RLK (RECEPTOR-LIKE PROTEIN KINASE) 8"/>
    <property type="match status" value="1"/>
</dbReference>
<dbReference type="PANTHER" id="PTHR11439">
    <property type="entry name" value="GAG-POL-RELATED RETROTRANSPOSON"/>
    <property type="match status" value="1"/>
</dbReference>
<dbReference type="KEGG" id="nta:107784274"/>
<dbReference type="RefSeq" id="XP_016460866.1">
    <property type="nucleotide sequence ID" value="XM_016605380.1"/>
</dbReference>
<proteinExistence type="predicted"/>
<dbReference type="SUPFAM" id="SSF56672">
    <property type="entry name" value="DNA/RNA polymerases"/>
    <property type="match status" value="1"/>
</dbReference>
<organism evidence="2">
    <name type="scientific">Nicotiana tabacum</name>
    <name type="common">Common tobacco</name>
    <dbReference type="NCBI Taxonomy" id="4097"/>
    <lineage>
        <taxon>Eukaryota</taxon>
        <taxon>Viridiplantae</taxon>
        <taxon>Streptophyta</taxon>
        <taxon>Embryophyta</taxon>
        <taxon>Tracheophyta</taxon>
        <taxon>Spermatophyta</taxon>
        <taxon>Magnoliopsida</taxon>
        <taxon>eudicotyledons</taxon>
        <taxon>Gunneridae</taxon>
        <taxon>Pentapetalae</taxon>
        <taxon>asterids</taxon>
        <taxon>lamiids</taxon>
        <taxon>Solanales</taxon>
        <taxon>Solanaceae</taxon>
        <taxon>Nicotianoideae</taxon>
        <taxon>Nicotianeae</taxon>
        <taxon>Nicotiana</taxon>
    </lineage>
</organism>